<dbReference type="PANTHER" id="PTHR24024">
    <property type="entry name" value="PULMONARY SURFACTANT-ASSOCIATED PROTEIN A"/>
    <property type="match status" value="1"/>
</dbReference>
<name>A0A8B8AQZ3_CRAVI</name>
<evidence type="ECO:0000256" key="1">
    <source>
        <dbReference type="SAM" id="SignalP"/>
    </source>
</evidence>
<accession>A0A8B8AQZ3</accession>
<dbReference type="AlphaFoldDB" id="A0A8B8AQZ3"/>
<dbReference type="RefSeq" id="XP_022292599.1">
    <property type="nucleotide sequence ID" value="XM_022436891.1"/>
</dbReference>
<dbReference type="PANTHER" id="PTHR24024:SF18">
    <property type="entry name" value="SHORT-CHAIN COLLAGEN C4-LIKE"/>
    <property type="match status" value="1"/>
</dbReference>
<sequence length="260" mass="29672">MKYILFLLVISVNPAKINAKSNTDTRHCNLTGQLLSTLGTYQDAFRREFKYFTNIIEKSMETFKEKIETDIKITDSRATSIVYTRWGKKTCQFGAELILSGFTGGSWYHDRGAAAESLCLPKDPQWGVYRDGVNKYRAYVFGAEYETKTFTGYMKSLHQHDVPCAVCLTRGRSVVKMFPARRTCYKGWKLEYRGYLMAGYYDYQSGTQYTCMDSHADAVHGGRSDENGRLFYPVEARCGSLKCPPYVEGRELTCVVCSKE</sequence>
<proteinExistence type="predicted"/>
<dbReference type="GO" id="GO:0005615">
    <property type="term" value="C:extracellular space"/>
    <property type="evidence" value="ECO:0007669"/>
    <property type="project" value="TreeGrafter"/>
</dbReference>
<evidence type="ECO:0000313" key="3">
    <source>
        <dbReference type="RefSeq" id="XP_022292599.1"/>
    </source>
</evidence>
<feature type="signal peptide" evidence="1">
    <location>
        <begin position="1"/>
        <end position="19"/>
    </location>
</feature>
<dbReference type="GeneID" id="111103551"/>
<dbReference type="OrthoDB" id="6086925at2759"/>
<evidence type="ECO:0000313" key="2">
    <source>
        <dbReference type="Proteomes" id="UP000694844"/>
    </source>
</evidence>
<reference evidence="3" key="1">
    <citation type="submission" date="2025-08" db="UniProtKB">
        <authorList>
            <consortium name="RefSeq"/>
        </authorList>
    </citation>
    <scope>IDENTIFICATION</scope>
    <source>
        <tissue evidence="3">Whole sample</tissue>
    </source>
</reference>
<dbReference type="Proteomes" id="UP000694844">
    <property type="component" value="Chromosome 7"/>
</dbReference>
<dbReference type="KEGG" id="cvn:111103551"/>
<feature type="chain" id="PRO_5034957528" evidence="1">
    <location>
        <begin position="20"/>
        <end position="260"/>
    </location>
</feature>
<gene>
    <name evidence="3" type="primary">LOC111103551</name>
</gene>
<organism evidence="2 3">
    <name type="scientific">Crassostrea virginica</name>
    <name type="common">Eastern oyster</name>
    <dbReference type="NCBI Taxonomy" id="6565"/>
    <lineage>
        <taxon>Eukaryota</taxon>
        <taxon>Metazoa</taxon>
        <taxon>Spiralia</taxon>
        <taxon>Lophotrochozoa</taxon>
        <taxon>Mollusca</taxon>
        <taxon>Bivalvia</taxon>
        <taxon>Autobranchia</taxon>
        <taxon>Pteriomorphia</taxon>
        <taxon>Ostreida</taxon>
        <taxon>Ostreoidea</taxon>
        <taxon>Ostreidae</taxon>
        <taxon>Crassostrea</taxon>
    </lineage>
</organism>
<keyword evidence="1" id="KW-0732">Signal</keyword>
<keyword evidence="2" id="KW-1185">Reference proteome</keyword>
<protein>
    <submittedName>
        <fullName evidence="3">Short-chain collagen C4-like</fullName>
    </submittedName>
</protein>
<dbReference type="InterPro" id="IPR051077">
    <property type="entry name" value="Ca-dependent_lectin"/>
</dbReference>